<dbReference type="Proteomes" id="UP000273119">
    <property type="component" value="Unassembled WGS sequence"/>
</dbReference>
<dbReference type="Gene3D" id="3.40.50.2020">
    <property type="match status" value="1"/>
</dbReference>
<accession>A0A496PGM5</accession>
<keyword evidence="2" id="KW-1185">Reference proteome</keyword>
<comment type="caution">
    <text evidence="1">The sequence shown here is derived from an EMBL/GenBank/DDBJ whole genome shotgun (WGS) entry which is preliminary data.</text>
</comment>
<evidence type="ECO:0000313" key="2">
    <source>
        <dbReference type="Proteomes" id="UP000273119"/>
    </source>
</evidence>
<gene>
    <name evidence="1" type="ORF">DWQ67_12655</name>
</gene>
<dbReference type="RefSeq" id="WP_121485960.1">
    <property type="nucleotide sequence ID" value="NZ_QQXL01000008.1"/>
</dbReference>
<protein>
    <recommendedName>
        <fullName evidence="3">Phosphoribosyltransferase</fullName>
    </recommendedName>
</protein>
<evidence type="ECO:0008006" key="3">
    <source>
        <dbReference type="Google" id="ProtNLM"/>
    </source>
</evidence>
<reference evidence="1 2" key="1">
    <citation type="submission" date="2018-07" db="EMBL/GenBank/DDBJ databases">
        <title>Arthrobacter sp. nov., isolated from raw cow's milk with high bacterial count.</title>
        <authorList>
            <person name="Hahne J."/>
            <person name="Isele D."/>
            <person name="Lipski A."/>
        </authorList>
    </citation>
    <scope>NUCLEOTIDE SEQUENCE [LARGE SCALE GENOMIC DNA]</scope>
    <source>
        <strain evidence="1 2">JZ R-183</strain>
    </source>
</reference>
<dbReference type="EMBL" id="QQXL01000008">
    <property type="protein sequence ID" value="RKW69630.1"/>
    <property type="molecule type" value="Genomic_DNA"/>
</dbReference>
<dbReference type="SUPFAM" id="SSF53271">
    <property type="entry name" value="PRTase-like"/>
    <property type="match status" value="1"/>
</dbReference>
<name>A0A496PGM5_9MICC</name>
<organism evidence="1 2">
    <name type="scientific">Galactobacter caseinivorans</name>
    <dbReference type="NCBI Taxonomy" id="2676123"/>
    <lineage>
        <taxon>Bacteria</taxon>
        <taxon>Bacillati</taxon>
        <taxon>Actinomycetota</taxon>
        <taxon>Actinomycetes</taxon>
        <taxon>Micrococcales</taxon>
        <taxon>Micrococcaceae</taxon>
        <taxon>Galactobacter</taxon>
    </lineage>
</organism>
<sequence>MSRRIVSHTLSSLGTGGLTVPEGQPVSTAQEGLDGLDLSAYSLMKHGHVPSINLLADHLAQDLLDAEPRLLDPQLRITLPVAYLAVLPACGHLAHRMAQRLTEARTSAAKNSVTRTDAAAQVRVVRIAKSAVASIDYASATAQERRDQMSALSFTLDPGLDLDGDVVVLVDDVRITGLAEQAAVRALAQASHPAEIITAYVAAATPALATDPSVERALNHAVVTEPSQLLPAMHAGEFALTIRYLKWALSTQPVAPLLEALPPELAAQMARGAADSGLWGRPEYAEAHAWFEASAYQASTVPAATSLGASA</sequence>
<dbReference type="InterPro" id="IPR029057">
    <property type="entry name" value="PRTase-like"/>
</dbReference>
<dbReference type="InterPro" id="IPR028944">
    <property type="entry name" value="PRTase_ComF-like"/>
</dbReference>
<dbReference type="AlphaFoldDB" id="A0A496PGM5"/>
<dbReference type="Pfam" id="PF15610">
    <property type="entry name" value="PRTase_3"/>
    <property type="match status" value="1"/>
</dbReference>
<proteinExistence type="predicted"/>
<evidence type="ECO:0000313" key="1">
    <source>
        <dbReference type="EMBL" id="RKW69630.1"/>
    </source>
</evidence>